<dbReference type="PANTHER" id="PTHR24096:SF422">
    <property type="entry name" value="BCDNA.GH02901"/>
    <property type="match status" value="1"/>
</dbReference>
<keyword evidence="3" id="KW-0576">Peroxisome</keyword>
<dbReference type="FunFam" id="3.30.300.30:FF:000007">
    <property type="entry name" value="4-coumarate--CoA ligase 2"/>
    <property type="match status" value="1"/>
</dbReference>
<protein>
    <recommendedName>
        <fullName evidence="8">AMP-binding protein</fullName>
    </recommendedName>
</protein>
<evidence type="ECO:0000259" key="4">
    <source>
        <dbReference type="Pfam" id="PF00501"/>
    </source>
</evidence>
<evidence type="ECO:0000256" key="3">
    <source>
        <dbReference type="ARBA" id="ARBA00023140"/>
    </source>
</evidence>
<dbReference type="PANTHER" id="PTHR24096">
    <property type="entry name" value="LONG-CHAIN-FATTY-ACID--COA LIGASE"/>
    <property type="match status" value="1"/>
</dbReference>
<accession>A0AAV5TIK4</accession>
<organism evidence="6 7">
    <name type="scientific">Pristionchus entomophagus</name>
    <dbReference type="NCBI Taxonomy" id="358040"/>
    <lineage>
        <taxon>Eukaryota</taxon>
        <taxon>Metazoa</taxon>
        <taxon>Ecdysozoa</taxon>
        <taxon>Nematoda</taxon>
        <taxon>Chromadorea</taxon>
        <taxon>Rhabditida</taxon>
        <taxon>Rhabditina</taxon>
        <taxon>Diplogasteromorpha</taxon>
        <taxon>Diplogasteroidea</taxon>
        <taxon>Neodiplogasteridae</taxon>
        <taxon>Pristionchus</taxon>
    </lineage>
</organism>
<feature type="domain" description="AMP-binding enzyme C-terminal" evidence="5">
    <location>
        <begin position="454"/>
        <end position="529"/>
    </location>
</feature>
<keyword evidence="7" id="KW-1185">Reference proteome</keyword>
<comment type="similarity">
    <text evidence="2">Belongs to the ATP-dependent AMP-binding enzyme family.</text>
</comment>
<evidence type="ECO:0000259" key="5">
    <source>
        <dbReference type="Pfam" id="PF13193"/>
    </source>
</evidence>
<dbReference type="InterPro" id="IPR000873">
    <property type="entry name" value="AMP-dep_synth/lig_dom"/>
</dbReference>
<feature type="domain" description="AMP-dependent synthetase/ligase" evidence="4">
    <location>
        <begin position="23"/>
        <end position="403"/>
    </location>
</feature>
<name>A0AAV5TIK4_9BILA</name>
<dbReference type="EMBL" id="BTSX01000004">
    <property type="protein sequence ID" value="GMS94140.1"/>
    <property type="molecule type" value="Genomic_DNA"/>
</dbReference>
<dbReference type="InterPro" id="IPR020845">
    <property type="entry name" value="AMP-binding_CS"/>
</dbReference>
<comment type="subcellular location">
    <subcellularLocation>
        <location evidence="1">Peroxisome</location>
    </subcellularLocation>
</comment>
<dbReference type="Gene3D" id="3.30.300.30">
    <property type="match status" value="1"/>
</dbReference>
<dbReference type="PROSITE" id="PS00455">
    <property type="entry name" value="AMP_BINDING"/>
    <property type="match status" value="1"/>
</dbReference>
<gene>
    <name evidence="6" type="ORF">PENTCL1PPCAC_16315</name>
</gene>
<dbReference type="InterPro" id="IPR042099">
    <property type="entry name" value="ANL_N_sf"/>
</dbReference>
<dbReference type="Gene3D" id="3.40.50.12780">
    <property type="entry name" value="N-terminal domain of ligase-like"/>
    <property type="match status" value="1"/>
</dbReference>
<dbReference type="CDD" id="cd05911">
    <property type="entry name" value="Firefly_Luc_like"/>
    <property type="match status" value="1"/>
</dbReference>
<feature type="non-terminal residue" evidence="6">
    <location>
        <position position="1"/>
    </location>
</feature>
<comment type="caution">
    <text evidence="6">The sequence shown here is derived from an EMBL/GenBank/DDBJ whole genome shotgun (WGS) entry which is preliminary data.</text>
</comment>
<dbReference type="GO" id="GO:0005777">
    <property type="term" value="C:peroxisome"/>
    <property type="evidence" value="ECO:0007669"/>
    <property type="project" value="UniProtKB-SubCell"/>
</dbReference>
<dbReference type="Pfam" id="PF00501">
    <property type="entry name" value="AMP-binding"/>
    <property type="match status" value="1"/>
</dbReference>
<evidence type="ECO:0000256" key="1">
    <source>
        <dbReference type="ARBA" id="ARBA00004275"/>
    </source>
</evidence>
<dbReference type="Pfam" id="PF13193">
    <property type="entry name" value="AMP-binding_C"/>
    <property type="match status" value="1"/>
</dbReference>
<reference evidence="6" key="1">
    <citation type="submission" date="2023-10" db="EMBL/GenBank/DDBJ databases">
        <title>Genome assembly of Pristionchus species.</title>
        <authorList>
            <person name="Yoshida K."/>
            <person name="Sommer R.J."/>
        </authorList>
    </citation>
    <scope>NUCLEOTIDE SEQUENCE</scope>
    <source>
        <strain evidence="6">RS0144</strain>
    </source>
</reference>
<dbReference type="SUPFAM" id="SSF56801">
    <property type="entry name" value="Acetyl-CoA synthetase-like"/>
    <property type="match status" value="1"/>
</dbReference>
<proteinExistence type="inferred from homology"/>
<dbReference type="InterPro" id="IPR045851">
    <property type="entry name" value="AMP-bd_C_sf"/>
</dbReference>
<dbReference type="AlphaFoldDB" id="A0AAV5TIK4"/>
<evidence type="ECO:0000313" key="6">
    <source>
        <dbReference type="EMBL" id="GMS94140.1"/>
    </source>
</evidence>
<dbReference type="GO" id="GO:0016405">
    <property type="term" value="F:CoA-ligase activity"/>
    <property type="evidence" value="ECO:0007669"/>
    <property type="project" value="TreeGrafter"/>
</dbReference>
<sequence length="547" mass="60425">SPFPPVPICNENLAMKMLQAIWHHGTVHPDKKAIITASDTAKSVTFHKLHSLAHSVRAFLRGRGFGPGDMACLVLSNCLEWVIFQLGALAAGGAISGASALFTYYELERQFVDSQCSLILTDEDNLDQVMNAAQKCERIKTIICIRSEESDGSPLPDSIIEWADVVACRPEYDIPSVDPESLAVLPYSSGTTGPAKGVMLSHRAIGTMIDIFLEHFKREIFSVIGPENYSFYDETSLVYFPLYHMLGFGMLNNSLLAGATAVMMGRFDPEIFLSAIAKYRPRILITAPPILIFLSKYPMVKEYDCSSIEVVLCGAAPAGKDACMEFLSQHKNVKYLCQAYGMTECTMGSHLPVLNVKDPYMGVGKAASNVEQKMVDVSTGKEVGEGERGEIWVRSPTLMMGYLNRHEATVETLDKDGWLHTGDIGYMDADGRLYIVDRLKELIKVKGLQVAPAELEDLLLSHPKIKDAAVIGIPDPKVGELVRAYVDRVDDTLTEEDVIKFVAEKVSRYKHITGGVKFVPDIPKSPSGKILRKNLREEVEKEIKSKI</sequence>
<dbReference type="InterPro" id="IPR025110">
    <property type="entry name" value="AMP-bd_C"/>
</dbReference>
<dbReference type="Proteomes" id="UP001432027">
    <property type="component" value="Unassembled WGS sequence"/>
</dbReference>
<evidence type="ECO:0000256" key="2">
    <source>
        <dbReference type="ARBA" id="ARBA00006432"/>
    </source>
</evidence>
<evidence type="ECO:0000313" key="7">
    <source>
        <dbReference type="Proteomes" id="UP001432027"/>
    </source>
</evidence>
<evidence type="ECO:0008006" key="8">
    <source>
        <dbReference type="Google" id="ProtNLM"/>
    </source>
</evidence>